<keyword evidence="1" id="KW-0378">Hydrolase</keyword>
<keyword evidence="1" id="KW-0540">Nuclease</keyword>
<proteinExistence type="predicted"/>
<dbReference type="RefSeq" id="WP_096896067.1">
    <property type="nucleotide sequence ID" value="NZ_BAOS01000038.1"/>
</dbReference>
<reference evidence="2" key="1">
    <citation type="journal article" date="2017" name="Environ. Microbiol. Rep.">
        <title>Genetic Diversity of Marine Anaerobic Ammonium-Oxidizing Bacteria as Revealed by Genomic and Proteomic Analyses of 'Candidatus Scalindua japonica'.</title>
        <authorList>
            <person name="Oshiki M."/>
            <person name="Mizuto K."/>
            <person name="Kimura Z."/>
            <person name="Kindaichi T."/>
            <person name="Satoh H."/>
            <person name="Okabe S."/>
        </authorList>
    </citation>
    <scope>NUCLEOTIDE SEQUENCE [LARGE SCALE GENOMIC DNA]</scope>
    <source>
        <strain evidence="2">husup-a2</strain>
    </source>
</reference>
<keyword evidence="1" id="KW-0255">Endonuclease</keyword>
<organism evidence="1 2">
    <name type="scientific">Candidatus Scalindua japonica</name>
    <dbReference type="NCBI Taxonomy" id="1284222"/>
    <lineage>
        <taxon>Bacteria</taxon>
        <taxon>Pseudomonadati</taxon>
        <taxon>Planctomycetota</taxon>
        <taxon>Candidatus Brocadiia</taxon>
        <taxon>Candidatus Brocadiales</taxon>
        <taxon>Candidatus Scalinduaceae</taxon>
        <taxon>Candidatus Scalindua</taxon>
    </lineage>
</organism>
<evidence type="ECO:0000313" key="2">
    <source>
        <dbReference type="Proteomes" id="UP000218542"/>
    </source>
</evidence>
<dbReference type="EMBL" id="BAOS01000038">
    <property type="protein sequence ID" value="GAX62674.1"/>
    <property type="molecule type" value="Genomic_DNA"/>
</dbReference>
<accession>A0A286U3H5</accession>
<gene>
    <name evidence="1" type="ORF">SCALIN_C38_0037</name>
</gene>
<dbReference type="GO" id="GO:0004519">
    <property type="term" value="F:endonuclease activity"/>
    <property type="evidence" value="ECO:0007669"/>
    <property type="project" value="UniProtKB-KW"/>
</dbReference>
<sequence length="71" mass="8553">MNKIKTIDMVRRIRDTQYEITKEKSPKELKAYFHQEAKKADDEINKLLKKYHKTTDRLTNKVRLCEGRTTI</sequence>
<name>A0A286U3H5_9BACT</name>
<comment type="caution">
    <text evidence="1">The sequence shown here is derived from an EMBL/GenBank/DDBJ whole genome shotgun (WGS) entry which is preliminary data.</text>
</comment>
<dbReference type="Proteomes" id="UP000218542">
    <property type="component" value="Unassembled WGS sequence"/>
</dbReference>
<dbReference type="AlphaFoldDB" id="A0A286U3H5"/>
<evidence type="ECO:0000313" key="1">
    <source>
        <dbReference type="EMBL" id="GAX62674.1"/>
    </source>
</evidence>
<keyword evidence="2" id="KW-1185">Reference proteome</keyword>
<protein>
    <submittedName>
        <fullName evidence="1">EndoIII-related endonuclease</fullName>
    </submittedName>
</protein>